<comment type="cofactor">
    <cofactor evidence="1">
        <name>Zn(2+)</name>
        <dbReference type="ChEBI" id="CHEBI:29105"/>
    </cofactor>
</comment>
<dbReference type="AlphaFoldDB" id="A0AAW8FG15"/>
<evidence type="ECO:0000256" key="6">
    <source>
        <dbReference type="ARBA" id="ARBA00022723"/>
    </source>
</evidence>
<dbReference type="PANTHER" id="PTHR43221:SF1">
    <property type="entry name" value="PROTEASE HTPX"/>
    <property type="match status" value="1"/>
</dbReference>
<accession>A0AAW8FG15</accession>
<dbReference type="Pfam" id="PF01435">
    <property type="entry name" value="Peptidase_M48"/>
    <property type="match status" value="1"/>
</dbReference>
<organism evidence="15 16">
    <name type="scientific">Streptomyces canus</name>
    <dbReference type="NCBI Taxonomy" id="58343"/>
    <lineage>
        <taxon>Bacteria</taxon>
        <taxon>Bacillati</taxon>
        <taxon>Actinomycetota</taxon>
        <taxon>Actinomycetes</taxon>
        <taxon>Kitasatosporales</taxon>
        <taxon>Streptomycetaceae</taxon>
        <taxon>Streptomyces</taxon>
        <taxon>Streptomyces aurantiacus group</taxon>
    </lineage>
</organism>
<evidence type="ECO:0000256" key="13">
    <source>
        <dbReference type="SAM" id="Phobius"/>
    </source>
</evidence>
<dbReference type="InterPro" id="IPR050083">
    <property type="entry name" value="HtpX_protease"/>
</dbReference>
<evidence type="ECO:0000256" key="8">
    <source>
        <dbReference type="ARBA" id="ARBA00022833"/>
    </source>
</evidence>
<dbReference type="InterPro" id="IPR001915">
    <property type="entry name" value="Peptidase_M48"/>
</dbReference>
<dbReference type="EMBL" id="JAUSZV010000005">
    <property type="protein sequence ID" value="MDQ0908712.1"/>
    <property type="molecule type" value="Genomic_DNA"/>
</dbReference>
<evidence type="ECO:0000256" key="9">
    <source>
        <dbReference type="ARBA" id="ARBA00022989"/>
    </source>
</evidence>
<feature type="transmembrane region" description="Helical" evidence="13">
    <location>
        <begin position="12"/>
        <end position="37"/>
    </location>
</feature>
<evidence type="ECO:0000256" key="7">
    <source>
        <dbReference type="ARBA" id="ARBA00022801"/>
    </source>
</evidence>
<evidence type="ECO:0000256" key="12">
    <source>
        <dbReference type="SAM" id="MobiDB-lite"/>
    </source>
</evidence>
<keyword evidence="6" id="KW-0479">Metal-binding</keyword>
<comment type="caution">
    <text evidence="15">The sequence shown here is derived from an EMBL/GenBank/DDBJ whole genome shotgun (WGS) entry which is preliminary data.</text>
</comment>
<reference evidence="15" key="1">
    <citation type="submission" date="2023-07" db="EMBL/GenBank/DDBJ databases">
        <title>Comparative genomics of wheat-associated soil bacteria to identify genetic determinants of phenazine resistance.</title>
        <authorList>
            <person name="Mouncey N."/>
        </authorList>
    </citation>
    <scope>NUCLEOTIDE SEQUENCE</scope>
    <source>
        <strain evidence="15">V4I22</strain>
    </source>
</reference>
<feature type="domain" description="Peptidase M48" evidence="14">
    <location>
        <begin position="92"/>
        <end position="330"/>
    </location>
</feature>
<feature type="region of interest" description="Disordered" evidence="12">
    <location>
        <begin position="525"/>
        <end position="584"/>
    </location>
</feature>
<evidence type="ECO:0000256" key="2">
    <source>
        <dbReference type="ARBA" id="ARBA00004651"/>
    </source>
</evidence>
<keyword evidence="5 13" id="KW-0812">Transmembrane</keyword>
<dbReference type="GO" id="GO:0046872">
    <property type="term" value="F:metal ion binding"/>
    <property type="evidence" value="ECO:0007669"/>
    <property type="project" value="UniProtKB-KW"/>
</dbReference>
<feature type="compositionally biased region" description="Pro residues" evidence="12">
    <location>
        <begin position="572"/>
        <end position="584"/>
    </location>
</feature>
<gene>
    <name evidence="15" type="ORF">QFZ22_004697</name>
</gene>
<evidence type="ECO:0000256" key="5">
    <source>
        <dbReference type="ARBA" id="ARBA00022692"/>
    </source>
</evidence>
<proteinExistence type="predicted"/>
<evidence type="ECO:0000256" key="10">
    <source>
        <dbReference type="ARBA" id="ARBA00023049"/>
    </source>
</evidence>
<evidence type="ECO:0000256" key="11">
    <source>
        <dbReference type="ARBA" id="ARBA00023136"/>
    </source>
</evidence>
<keyword evidence="11 13" id="KW-0472">Membrane</keyword>
<keyword evidence="4 15" id="KW-0645">Protease</keyword>
<keyword evidence="8" id="KW-0862">Zinc</keyword>
<keyword evidence="3" id="KW-1003">Cell membrane</keyword>
<evidence type="ECO:0000313" key="16">
    <source>
        <dbReference type="Proteomes" id="UP001234216"/>
    </source>
</evidence>
<keyword evidence="10" id="KW-0482">Metalloprotease</keyword>
<dbReference type="GO" id="GO:0005886">
    <property type="term" value="C:plasma membrane"/>
    <property type="evidence" value="ECO:0007669"/>
    <property type="project" value="UniProtKB-SubCell"/>
</dbReference>
<keyword evidence="7" id="KW-0378">Hydrolase</keyword>
<evidence type="ECO:0000256" key="3">
    <source>
        <dbReference type="ARBA" id="ARBA00022475"/>
    </source>
</evidence>
<dbReference type="Gene3D" id="3.30.2010.10">
    <property type="entry name" value="Metalloproteases ('zincins'), catalytic domain"/>
    <property type="match status" value="1"/>
</dbReference>
<sequence length="584" mass="62644">MTRRGRGVPPVPVRAVLAVGVVAGHHLLALAILAAVAGADVFLLRSGHVTPGTLEGLVGSVAIAWAVVRILLLTRRSAREEPPHGLVLTPDAQPRLWQRVREVAAQVGTPAPMELLLVPEVTAFVRQSGGPRRLYLGAPLLLGLAEGELDAVLAHEMGHYAGGDVRLAALVWAARERLQRTLIALRERDARQQQRDAGKSPGPDHYLAKVFTTYAHLCLRATQSVSRRQELAADRVAARIAGRGHMTAALRRLPALEAAHDVYLTHYALMGHAEGFAPPAGEVHAGFSRFLADDARRHQLAEVERDPSPEPTSPYDSHPPIVERIAVLEALGGAVGHGDMVRRPAAVALLCEPARVFAELEEAVPLVPAHSGKLRRVAWHELPLYVRHAAHGRAAQPLREAVRRVADPHGRPEWQLLLDLLDLRRWYDVAALLPKSEAATHSSGRASREFARTALRSALHHLSVLALVEAGHVSWELSWAGPPMRKVAPASIDEALESALERAMGEPSDTGALRALLSGCALPEGIDQPHENARPPHHGLTVLSSDGIAGLPPDIPAAHPPYGSAARSPDGSPAPQPPAPARPE</sequence>
<comment type="subcellular location">
    <subcellularLocation>
        <location evidence="2">Cell membrane</location>
        <topology evidence="2">Multi-pass membrane protein</topology>
    </subcellularLocation>
</comment>
<dbReference type="PANTHER" id="PTHR43221">
    <property type="entry name" value="PROTEASE HTPX"/>
    <property type="match status" value="1"/>
</dbReference>
<evidence type="ECO:0000256" key="4">
    <source>
        <dbReference type="ARBA" id="ARBA00022670"/>
    </source>
</evidence>
<dbReference type="Proteomes" id="UP001234216">
    <property type="component" value="Unassembled WGS sequence"/>
</dbReference>
<evidence type="ECO:0000313" key="15">
    <source>
        <dbReference type="EMBL" id="MDQ0908712.1"/>
    </source>
</evidence>
<dbReference type="RefSeq" id="WP_306978206.1">
    <property type="nucleotide sequence ID" value="NZ_JAUSZV010000005.1"/>
</dbReference>
<dbReference type="GO" id="GO:0004222">
    <property type="term" value="F:metalloendopeptidase activity"/>
    <property type="evidence" value="ECO:0007669"/>
    <property type="project" value="InterPro"/>
</dbReference>
<dbReference type="GO" id="GO:0006508">
    <property type="term" value="P:proteolysis"/>
    <property type="evidence" value="ECO:0007669"/>
    <property type="project" value="UniProtKB-KW"/>
</dbReference>
<name>A0AAW8FG15_9ACTN</name>
<keyword evidence="9 13" id="KW-1133">Transmembrane helix</keyword>
<evidence type="ECO:0000256" key="1">
    <source>
        <dbReference type="ARBA" id="ARBA00001947"/>
    </source>
</evidence>
<protein>
    <submittedName>
        <fullName evidence="15">Zn-dependent protease with chaperone function</fullName>
    </submittedName>
</protein>
<evidence type="ECO:0000259" key="14">
    <source>
        <dbReference type="Pfam" id="PF01435"/>
    </source>
</evidence>
<dbReference type="CDD" id="cd07328">
    <property type="entry name" value="M48_Ste24p_like"/>
    <property type="match status" value="1"/>
</dbReference>